<dbReference type="InterPro" id="IPR050965">
    <property type="entry name" value="UPF0336/Enoyl-CoA_hydratase"/>
</dbReference>
<evidence type="ECO:0000313" key="4">
    <source>
        <dbReference type="Proteomes" id="UP000004699"/>
    </source>
</evidence>
<accession>B8KXL5</accession>
<dbReference type="GO" id="GO:0006633">
    <property type="term" value="P:fatty acid biosynthetic process"/>
    <property type="evidence" value="ECO:0007669"/>
    <property type="project" value="TreeGrafter"/>
</dbReference>
<dbReference type="InterPro" id="IPR002539">
    <property type="entry name" value="MaoC-like_dom"/>
</dbReference>
<dbReference type="PANTHER" id="PTHR43437">
    <property type="entry name" value="HYDROXYACYL-THIOESTER DEHYDRATASE TYPE 2, MITOCHONDRIAL-RELATED"/>
    <property type="match status" value="1"/>
</dbReference>
<protein>
    <submittedName>
        <fullName evidence="3">MaoC domain protein dehydratase</fullName>
    </submittedName>
</protein>
<dbReference type="HOGENOM" id="CLU_094876_3_0_6"/>
<dbReference type="GO" id="GO:0019171">
    <property type="term" value="F:(3R)-hydroxyacyl-[acyl-carrier-protein] dehydratase activity"/>
    <property type="evidence" value="ECO:0007669"/>
    <property type="project" value="TreeGrafter"/>
</dbReference>
<evidence type="ECO:0000313" key="3">
    <source>
        <dbReference type="EMBL" id="EED35128.1"/>
    </source>
</evidence>
<dbReference type="InterPro" id="IPR029069">
    <property type="entry name" value="HotDog_dom_sf"/>
</dbReference>
<proteinExistence type="predicted"/>
<name>B8KXL5_9GAMM</name>
<dbReference type="CDD" id="cd03449">
    <property type="entry name" value="R_hydratase"/>
    <property type="match status" value="1"/>
</dbReference>
<evidence type="ECO:0000259" key="2">
    <source>
        <dbReference type="Pfam" id="PF01575"/>
    </source>
</evidence>
<dbReference type="PANTHER" id="PTHR43437:SF3">
    <property type="entry name" value="HYDROXYACYL-THIOESTER DEHYDRATASE TYPE 2, MITOCHONDRIAL"/>
    <property type="match status" value="1"/>
</dbReference>
<dbReference type="Gene3D" id="3.10.129.10">
    <property type="entry name" value="Hotdog Thioesterase"/>
    <property type="match status" value="1"/>
</dbReference>
<dbReference type="STRING" id="565045.NOR51B_1073"/>
<keyword evidence="1" id="KW-0456">Lyase</keyword>
<sequence>MSSSIEVTNKTFDEIAEGDSASFSRLVTDREIKLFAAVSGDHNPVHLDPEYAAGTQFGECIAHGMLTGAFISAAIATELPGPGTIYLGQTLQFKAPVFLGDTLTVNLEVTGKHPKKPWLTLHCDVVNQEGKSVASGEANVMAPAKKETVTLIAPPDIQLIEASGD</sequence>
<dbReference type="eggNOG" id="COG2030">
    <property type="taxonomic scope" value="Bacteria"/>
</dbReference>
<evidence type="ECO:0000256" key="1">
    <source>
        <dbReference type="ARBA" id="ARBA00023239"/>
    </source>
</evidence>
<dbReference type="RefSeq" id="WP_009019875.1">
    <property type="nucleotide sequence ID" value="NZ_DS999411.1"/>
</dbReference>
<feature type="domain" description="MaoC-like" evidence="2">
    <location>
        <begin position="24"/>
        <end position="115"/>
    </location>
</feature>
<dbReference type="EMBL" id="DS999411">
    <property type="protein sequence ID" value="EED35128.1"/>
    <property type="molecule type" value="Genomic_DNA"/>
</dbReference>
<dbReference type="AlphaFoldDB" id="B8KXL5"/>
<reference evidence="4" key="1">
    <citation type="journal article" date="2013" name="BMC Microbiol.">
        <title>Taxonomy and evolution of bacteriochlorophyll a-containing members of the OM60/NOR5 clade of marine gammaproteobacteria: description of Luminiphilus syltensis gen. nov., sp. nov., reclassification of Haliea rubra as Pseudohaliea rubra gen. nov., comb. nov., and emendation of Chromatocurvus halotolerans.</title>
        <authorList>
            <person name="Spring S."/>
            <person name="Riedel T."/>
            <person name="Sproer C."/>
            <person name="Yan S."/>
            <person name="Harder J."/>
            <person name="Fuchs B.M."/>
        </authorList>
    </citation>
    <scope>NUCLEOTIDE SEQUENCE [LARGE SCALE GENOMIC DNA]</scope>
    <source>
        <strain evidence="4">NOR51-B</strain>
    </source>
</reference>
<dbReference type="Pfam" id="PF01575">
    <property type="entry name" value="MaoC_dehydratas"/>
    <property type="match status" value="1"/>
</dbReference>
<dbReference type="SUPFAM" id="SSF54637">
    <property type="entry name" value="Thioesterase/thiol ester dehydrase-isomerase"/>
    <property type="match status" value="1"/>
</dbReference>
<dbReference type="FunFam" id="3.10.129.10:FF:000042">
    <property type="entry name" value="MaoC domain protein dehydratase"/>
    <property type="match status" value="1"/>
</dbReference>
<dbReference type="OrthoDB" id="9774179at2"/>
<keyword evidence="4" id="KW-1185">Reference proteome</keyword>
<dbReference type="Proteomes" id="UP000004699">
    <property type="component" value="Unassembled WGS sequence"/>
</dbReference>
<gene>
    <name evidence="3" type="ORF">NOR51B_1073</name>
</gene>
<organism evidence="3 4">
    <name type="scientific">Luminiphilus syltensis NOR5-1B</name>
    <dbReference type="NCBI Taxonomy" id="565045"/>
    <lineage>
        <taxon>Bacteria</taxon>
        <taxon>Pseudomonadati</taxon>
        <taxon>Pseudomonadota</taxon>
        <taxon>Gammaproteobacteria</taxon>
        <taxon>Cellvibrionales</taxon>
        <taxon>Halieaceae</taxon>
        <taxon>Luminiphilus</taxon>
    </lineage>
</organism>